<protein>
    <submittedName>
        <fullName evidence="4">Uncharacterized protein LOC124294387</fullName>
    </submittedName>
</protein>
<dbReference type="Pfam" id="PF23055">
    <property type="entry name" value="DUF7041"/>
    <property type="match status" value="1"/>
</dbReference>
<dbReference type="Proteomes" id="UP000829291">
    <property type="component" value="Chromosome 5"/>
</dbReference>
<sequence>MIYQDALEDSGTGPGEDQEPSQGESTLNEMQGDQPPALTPNPVRLRVPPFCPERPALWFAQQEAQFRTQGIVTEIGRYYHTISNIPTRYAAEVENLIVTPPVTLPYQALKIALIARFSQSREAKILQLLDRESLGDRTPSAHLRHLRSLVPDIDEEILKARWLSHLPENIRICLVAQNKLTLTELSETADRVHEQVNKGNNVSAVSSLEAQIAALTRQVEQLSNQGRRNQNKTSKKKERSRSRSRSKSSTRGLSPTSNICWYHKKFGNSAKKCFPAGCKFPGNASGSR</sequence>
<proteinExistence type="predicted"/>
<evidence type="ECO:0000313" key="3">
    <source>
        <dbReference type="Proteomes" id="UP000829291"/>
    </source>
</evidence>
<dbReference type="InterPro" id="IPR055469">
    <property type="entry name" value="DUF7041"/>
</dbReference>
<evidence type="ECO:0000259" key="2">
    <source>
        <dbReference type="Pfam" id="PF23055"/>
    </source>
</evidence>
<keyword evidence="3" id="KW-1185">Reference proteome</keyword>
<evidence type="ECO:0000313" key="4">
    <source>
        <dbReference type="RefSeq" id="XP_046595294.1"/>
    </source>
</evidence>
<dbReference type="PANTHER" id="PTHR33327:SF3">
    <property type="entry name" value="RNA-DIRECTED DNA POLYMERASE"/>
    <property type="match status" value="1"/>
</dbReference>
<organism evidence="3 4">
    <name type="scientific">Neodiprion lecontei</name>
    <name type="common">Redheaded pine sawfly</name>
    <dbReference type="NCBI Taxonomy" id="441921"/>
    <lineage>
        <taxon>Eukaryota</taxon>
        <taxon>Metazoa</taxon>
        <taxon>Ecdysozoa</taxon>
        <taxon>Arthropoda</taxon>
        <taxon>Hexapoda</taxon>
        <taxon>Insecta</taxon>
        <taxon>Pterygota</taxon>
        <taxon>Neoptera</taxon>
        <taxon>Endopterygota</taxon>
        <taxon>Hymenoptera</taxon>
        <taxon>Tenthredinoidea</taxon>
        <taxon>Diprionidae</taxon>
        <taxon>Diprioninae</taxon>
        <taxon>Neodiprion</taxon>
    </lineage>
</organism>
<feature type="region of interest" description="Disordered" evidence="1">
    <location>
        <begin position="220"/>
        <end position="254"/>
    </location>
</feature>
<gene>
    <name evidence="4" type="primary">LOC124294387</name>
</gene>
<feature type="region of interest" description="Disordered" evidence="1">
    <location>
        <begin position="1"/>
        <end position="42"/>
    </location>
</feature>
<accession>A0ABM3G4V2</accession>
<dbReference type="GeneID" id="124294387"/>
<feature type="compositionally biased region" description="Polar residues" evidence="1">
    <location>
        <begin position="20"/>
        <end position="31"/>
    </location>
</feature>
<reference evidence="4" key="1">
    <citation type="submission" date="2025-08" db="UniProtKB">
        <authorList>
            <consortium name="RefSeq"/>
        </authorList>
    </citation>
    <scope>IDENTIFICATION</scope>
    <source>
        <tissue evidence="4">Thorax and Abdomen</tissue>
    </source>
</reference>
<feature type="compositionally biased region" description="Basic residues" evidence="1">
    <location>
        <begin position="229"/>
        <end position="248"/>
    </location>
</feature>
<feature type="domain" description="DUF7041" evidence="2">
    <location>
        <begin position="47"/>
        <end position="129"/>
    </location>
</feature>
<dbReference type="PANTHER" id="PTHR33327">
    <property type="entry name" value="ENDONUCLEASE"/>
    <property type="match status" value="1"/>
</dbReference>
<evidence type="ECO:0000256" key="1">
    <source>
        <dbReference type="SAM" id="MobiDB-lite"/>
    </source>
</evidence>
<name>A0ABM3G4V2_NEOLC</name>
<dbReference type="RefSeq" id="XP_046595294.1">
    <property type="nucleotide sequence ID" value="XM_046739338.1"/>
</dbReference>